<keyword evidence="2" id="KW-1185">Reference proteome</keyword>
<name>A0A3Q2DNY3_CYPVA</name>
<reference evidence="1" key="2">
    <citation type="submission" date="2025-09" db="UniProtKB">
        <authorList>
            <consortium name="Ensembl"/>
        </authorList>
    </citation>
    <scope>IDENTIFICATION</scope>
</reference>
<dbReference type="Proteomes" id="UP000265020">
    <property type="component" value="Unassembled WGS sequence"/>
</dbReference>
<protein>
    <submittedName>
        <fullName evidence="1">Uncharacterized protein</fullName>
    </submittedName>
</protein>
<dbReference type="Ensembl" id="ENSCVAT00000014259.1">
    <property type="protein sequence ID" value="ENSCVAP00000020489.1"/>
    <property type="gene ID" value="ENSCVAG00000001879.1"/>
</dbReference>
<organism evidence="1 2">
    <name type="scientific">Cyprinodon variegatus</name>
    <name type="common">Sheepshead minnow</name>
    <dbReference type="NCBI Taxonomy" id="28743"/>
    <lineage>
        <taxon>Eukaryota</taxon>
        <taxon>Metazoa</taxon>
        <taxon>Chordata</taxon>
        <taxon>Craniata</taxon>
        <taxon>Vertebrata</taxon>
        <taxon>Euteleostomi</taxon>
        <taxon>Actinopterygii</taxon>
        <taxon>Neopterygii</taxon>
        <taxon>Teleostei</taxon>
        <taxon>Neoteleostei</taxon>
        <taxon>Acanthomorphata</taxon>
        <taxon>Ovalentaria</taxon>
        <taxon>Atherinomorphae</taxon>
        <taxon>Cyprinodontiformes</taxon>
        <taxon>Cyprinodontidae</taxon>
        <taxon>Cyprinodon</taxon>
    </lineage>
</organism>
<proteinExistence type="predicted"/>
<accession>A0A3Q2DNY3</accession>
<evidence type="ECO:0000313" key="1">
    <source>
        <dbReference type="Ensembl" id="ENSCVAP00000020489.1"/>
    </source>
</evidence>
<evidence type="ECO:0000313" key="2">
    <source>
        <dbReference type="Proteomes" id="UP000265020"/>
    </source>
</evidence>
<sequence length="61" mass="6721">MLHWQLGQQKEVEAYPASCHSVFPYCLAFMPACCQDKKILGDGSDSVLVEEDEQREASGSG</sequence>
<dbReference type="AlphaFoldDB" id="A0A3Q2DNY3"/>
<reference evidence="1" key="1">
    <citation type="submission" date="2025-08" db="UniProtKB">
        <authorList>
            <consortium name="Ensembl"/>
        </authorList>
    </citation>
    <scope>IDENTIFICATION</scope>
</reference>